<evidence type="ECO:0008006" key="4">
    <source>
        <dbReference type="Google" id="ProtNLM"/>
    </source>
</evidence>
<feature type="coiled-coil region" evidence="1">
    <location>
        <begin position="432"/>
        <end position="464"/>
    </location>
</feature>
<proteinExistence type="predicted"/>
<reference evidence="3" key="1">
    <citation type="journal article" date="2019" name="Sci. Rep.">
        <title>Draft genome of Tanacetum cinerariifolium, the natural source of mosquito coil.</title>
        <authorList>
            <person name="Yamashiro T."/>
            <person name="Shiraishi A."/>
            <person name="Satake H."/>
            <person name="Nakayama K."/>
        </authorList>
    </citation>
    <scope>NUCLEOTIDE SEQUENCE</scope>
</reference>
<dbReference type="EMBL" id="BKCJ010349714">
    <property type="protein sequence ID" value="GEZ97284.1"/>
    <property type="molecule type" value="Genomic_DNA"/>
</dbReference>
<accession>A0A699IYU9</accession>
<sequence>MVAYLLKSNSSEGFNQIIDFLNGSSIKYALIVNSNIYVSCIKQFWTTVAVKKVNDVIRLQALFDKKKVMVMEATIRDALCLDDEEGFECLPNEEIFCIRAKKTSWNEFSSSIASAVICLSSSRKFNFSKKQVGNLSTHTTKYTSHALTQKVFANRRRVGKGFSRVETPLFEEMLVALEVEEGDDDEAHGEDVNAGDAVEGDVNAANDEVPTITEEPSIPSPTPPTPPQQPSHDIPSTSQERMIVEMDQDADVVLEDDKEVADDVKHVQDDIDESAQDQGRKAESQAEIYKIVLEHANKFLSMQKDEFELAKVQEVVDVVTTAKIIAEVVTAASETITAASINITVAEAEVPTATLTVTPARVTTTPNRRRKGVVIRDPQEESTTSTIISTKTKSKDKAQARKNMMLYLKNVAGFKMDYFKGMYYDDICPIFEAKFNKNMAFLQKKKEKIEEEEVSRALKRLNKTPADKAAKRQKLDEEVEELKRHLQIVPNKDDDVCTEATLLARKVPIVDYEIIK</sequence>
<feature type="compositionally biased region" description="Pro residues" evidence="2">
    <location>
        <begin position="218"/>
        <end position="229"/>
    </location>
</feature>
<dbReference type="AlphaFoldDB" id="A0A699IYU9"/>
<name>A0A699IYU9_TANCI</name>
<gene>
    <name evidence="3" type="ORF">Tci_569257</name>
</gene>
<feature type="region of interest" description="Disordered" evidence="2">
    <location>
        <begin position="182"/>
        <end position="236"/>
    </location>
</feature>
<evidence type="ECO:0000313" key="3">
    <source>
        <dbReference type="EMBL" id="GEZ97284.1"/>
    </source>
</evidence>
<keyword evidence="1" id="KW-0175">Coiled coil</keyword>
<evidence type="ECO:0000256" key="1">
    <source>
        <dbReference type="SAM" id="Coils"/>
    </source>
</evidence>
<protein>
    <recommendedName>
        <fullName evidence="4">Xylulose kinase-1</fullName>
    </recommendedName>
</protein>
<evidence type="ECO:0000256" key="2">
    <source>
        <dbReference type="SAM" id="MobiDB-lite"/>
    </source>
</evidence>
<organism evidence="3">
    <name type="scientific">Tanacetum cinerariifolium</name>
    <name type="common">Dalmatian daisy</name>
    <name type="synonym">Chrysanthemum cinerariifolium</name>
    <dbReference type="NCBI Taxonomy" id="118510"/>
    <lineage>
        <taxon>Eukaryota</taxon>
        <taxon>Viridiplantae</taxon>
        <taxon>Streptophyta</taxon>
        <taxon>Embryophyta</taxon>
        <taxon>Tracheophyta</taxon>
        <taxon>Spermatophyta</taxon>
        <taxon>Magnoliopsida</taxon>
        <taxon>eudicotyledons</taxon>
        <taxon>Gunneridae</taxon>
        <taxon>Pentapetalae</taxon>
        <taxon>asterids</taxon>
        <taxon>campanulids</taxon>
        <taxon>Asterales</taxon>
        <taxon>Asteraceae</taxon>
        <taxon>Asteroideae</taxon>
        <taxon>Anthemideae</taxon>
        <taxon>Anthemidinae</taxon>
        <taxon>Tanacetum</taxon>
    </lineage>
</organism>
<comment type="caution">
    <text evidence="3">The sequence shown here is derived from an EMBL/GenBank/DDBJ whole genome shotgun (WGS) entry which is preliminary data.</text>
</comment>